<dbReference type="Gene3D" id="1.10.486.10">
    <property type="entry name" value="PCRA, domain 4"/>
    <property type="match status" value="1"/>
</dbReference>
<keyword evidence="5 15" id="KW-0378">Hydrolase</keyword>
<dbReference type="InterPro" id="IPR014017">
    <property type="entry name" value="DNA_helicase_UvrD-like_C"/>
</dbReference>
<evidence type="ECO:0000259" key="18">
    <source>
        <dbReference type="PROSITE" id="PS51217"/>
    </source>
</evidence>
<feature type="region of interest" description="Disordered" evidence="16">
    <location>
        <begin position="1"/>
        <end position="36"/>
    </location>
</feature>
<organism evidence="19 20">
    <name type="scientific">Arthrobacter cryoconiti</name>
    <dbReference type="NCBI Taxonomy" id="748907"/>
    <lineage>
        <taxon>Bacteria</taxon>
        <taxon>Bacillati</taxon>
        <taxon>Actinomycetota</taxon>
        <taxon>Actinomycetes</taxon>
        <taxon>Micrococcales</taxon>
        <taxon>Micrococcaceae</taxon>
        <taxon>Arthrobacter</taxon>
    </lineage>
</organism>
<name>A0ABV8R029_9MICC</name>
<feature type="binding site" evidence="15">
    <location>
        <begin position="74"/>
        <end position="81"/>
    </location>
    <ligand>
        <name>ATP</name>
        <dbReference type="ChEBI" id="CHEBI:30616"/>
    </ligand>
</feature>
<dbReference type="GO" id="GO:0004386">
    <property type="term" value="F:helicase activity"/>
    <property type="evidence" value="ECO:0007669"/>
    <property type="project" value="UniProtKB-KW"/>
</dbReference>
<evidence type="ECO:0000259" key="17">
    <source>
        <dbReference type="PROSITE" id="PS51198"/>
    </source>
</evidence>
<sequence>MSLKPTKAADIQAAPAKAAPAQDTADAQAAPTQNGLSSAIRSPRELAEMLGQFPPTDEQCAIIASPLEPLLVIAGAGSGKTTTMADRVVWLVANGFVLPEEILGVTFTRKAAGELASRIRTQLAKLGALARSGEAELSRAAGARDALEPKVSTYHSYASGIVGDYGLRLGIERDAVVLGAAEAWQLASDVVEAHDGEHAHFTAAKSTLIQSVMDLAGECAEHLADTRDVRAELDAWVGEFEALPYVAETTKPRTASANKLLDVLRTRGSVVDLVQRYAQAKRRRNVLDYGDLVALAARIAKEVPHAGEMERRRYKVVLLDEFQDTSHAQLTLFAELFGNGHPVTAVGDPHQSIYGFRGASAGQLFRFPEIFRKGGGEYAATAELTIAWRNSAHVLAAANVMSAELTKAATRNGNAKLAAGLTDAERDSAGPRVHVSALRQKPNAPAGEVVLARFDTELVQAQAIAKEILSRKGDFTSRRGVQGAMTVAVLCRRRAQFAILVSVFESRGIPYEIIGLGGLLSTPEIVDLVATLRVIADPGRSDALMRLLTGARWRIGPADLMAFADWSRYLARRRAWAAKNGVSFDAVAIDARSGEADRAMSGDGAEPGTQAQSRITDDSGSAFVADKERVVEADIVDSASLVEALDYLSADYWPQAARPLSETARQRLLLLRDELRMLRGYVGEDLTTLLGVVERTMLLDIELAARPGSSIHHARRNLDAFADAAATFVQAAQRVDLAAFLAWLETAQSEEGGLEMASVETNPDAVQLLTVHASKGLEWDVVFVPSMNAGAFPSAKADRWTTGAKSLPWPLRGDRDDLPVWDTNVSDMKMLVDNEKLFAADVLLHGEDEERRLAYVAFTRARDYLMCSATVWGSSKSPLEPSKFLSELLPLSEGAAHSAQLVQWSPNPEDGTANPVSTSEESALWPYDPLNGPVIVGRSGSAQRTGRRDNVEASAAAVRTGIPTATSAERSTTGSASRGSVNTIGTAEFLAANARWGNEVSVLLAQEKITSDQLRVELPPHISASRLVALGEDAEKVTRAMRRPVPTKPGMAARKGTAFHTWIEEYFATTGQLEFEENVGADAYVDEAYGLAEMQETFRNSSWAHRTPAELEVPIETRVAGVVVRGRIDAIFRDDDGGWELIDWKSGKVPTKAQLAVRGVQLAVYRLAWSRLKNVPLEQVRAAFYYVGEDKLIRPVDLAGETELEAIITNAYEA</sequence>
<evidence type="ECO:0000256" key="2">
    <source>
        <dbReference type="ARBA" id="ARBA00022722"/>
    </source>
</evidence>
<evidence type="ECO:0000313" key="20">
    <source>
        <dbReference type="Proteomes" id="UP001595773"/>
    </source>
</evidence>
<keyword evidence="11" id="KW-0413">Isomerase</keyword>
<proteinExistence type="inferred from homology"/>
<comment type="catalytic activity">
    <reaction evidence="14">
        <text>ATP + H2O = ADP + phosphate + H(+)</text>
        <dbReference type="Rhea" id="RHEA:13065"/>
        <dbReference type="ChEBI" id="CHEBI:15377"/>
        <dbReference type="ChEBI" id="CHEBI:15378"/>
        <dbReference type="ChEBI" id="CHEBI:30616"/>
        <dbReference type="ChEBI" id="CHEBI:43474"/>
        <dbReference type="ChEBI" id="CHEBI:456216"/>
        <dbReference type="EC" id="5.6.2.4"/>
    </reaction>
</comment>
<evidence type="ECO:0000313" key="19">
    <source>
        <dbReference type="EMBL" id="MFC4265270.1"/>
    </source>
</evidence>
<dbReference type="CDD" id="cd17932">
    <property type="entry name" value="DEXQc_UvrD"/>
    <property type="match status" value="1"/>
</dbReference>
<keyword evidence="8 15" id="KW-0067">ATP-binding</keyword>
<evidence type="ECO:0000256" key="7">
    <source>
        <dbReference type="ARBA" id="ARBA00022839"/>
    </source>
</evidence>
<dbReference type="InterPro" id="IPR014016">
    <property type="entry name" value="UvrD-like_ATP-bd"/>
</dbReference>
<comment type="catalytic activity">
    <reaction evidence="12">
        <text>Couples ATP hydrolysis with the unwinding of duplex DNA by translocating in the 3'-5' direction.</text>
        <dbReference type="EC" id="5.6.2.4"/>
    </reaction>
</comment>
<evidence type="ECO:0000256" key="14">
    <source>
        <dbReference type="ARBA" id="ARBA00048988"/>
    </source>
</evidence>
<keyword evidence="9" id="KW-0238">DNA-binding</keyword>
<evidence type="ECO:0000256" key="8">
    <source>
        <dbReference type="ARBA" id="ARBA00022840"/>
    </source>
</evidence>
<comment type="similarity">
    <text evidence="1">Belongs to the helicase family. UvrD subfamily.</text>
</comment>
<dbReference type="PROSITE" id="PS51217">
    <property type="entry name" value="UVRD_HELICASE_CTER"/>
    <property type="match status" value="1"/>
</dbReference>
<keyword evidence="7" id="KW-0269">Exonuclease</keyword>
<dbReference type="PROSITE" id="PS51198">
    <property type="entry name" value="UVRD_HELICASE_ATP_BIND"/>
    <property type="match status" value="1"/>
</dbReference>
<evidence type="ECO:0000256" key="12">
    <source>
        <dbReference type="ARBA" id="ARBA00034617"/>
    </source>
</evidence>
<dbReference type="Gene3D" id="3.40.50.300">
    <property type="entry name" value="P-loop containing nucleotide triphosphate hydrolases"/>
    <property type="match status" value="3"/>
</dbReference>
<evidence type="ECO:0000256" key="11">
    <source>
        <dbReference type="ARBA" id="ARBA00023235"/>
    </source>
</evidence>
<dbReference type="InterPro" id="IPR013986">
    <property type="entry name" value="DExx_box_DNA_helicase_dom_sf"/>
</dbReference>
<feature type="region of interest" description="Disordered" evidence="16">
    <location>
        <begin position="597"/>
        <end position="620"/>
    </location>
</feature>
<keyword evidence="20" id="KW-1185">Reference proteome</keyword>
<dbReference type="Proteomes" id="UP001595773">
    <property type="component" value="Unassembled WGS sequence"/>
</dbReference>
<dbReference type="Pfam" id="PF00580">
    <property type="entry name" value="UvrD-helicase"/>
    <property type="match status" value="1"/>
</dbReference>
<comment type="caution">
    <text evidence="19">The sequence shown here is derived from an EMBL/GenBank/DDBJ whole genome shotgun (WGS) entry which is preliminary data.</text>
</comment>
<keyword evidence="4" id="KW-0227">DNA damage</keyword>
<feature type="compositionally biased region" description="Low complexity" evidence="16">
    <location>
        <begin position="1"/>
        <end position="33"/>
    </location>
</feature>
<dbReference type="SUPFAM" id="SSF52980">
    <property type="entry name" value="Restriction endonuclease-like"/>
    <property type="match status" value="1"/>
</dbReference>
<dbReference type="EC" id="5.6.2.4" evidence="13"/>
<evidence type="ECO:0000256" key="9">
    <source>
        <dbReference type="ARBA" id="ARBA00023125"/>
    </source>
</evidence>
<dbReference type="SUPFAM" id="SSF52540">
    <property type="entry name" value="P-loop containing nucleoside triphosphate hydrolases"/>
    <property type="match status" value="1"/>
</dbReference>
<dbReference type="Gene3D" id="3.90.320.10">
    <property type="match status" value="1"/>
</dbReference>
<feature type="domain" description="UvrD-like helicase C-terminal" evidence="18">
    <location>
        <begin position="418"/>
        <end position="776"/>
    </location>
</feature>
<evidence type="ECO:0000256" key="1">
    <source>
        <dbReference type="ARBA" id="ARBA00009922"/>
    </source>
</evidence>
<dbReference type="InterPro" id="IPR027417">
    <property type="entry name" value="P-loop_NTPase"/>
</dbReference>
<evidence type="ECO:0000256" key="13">
    <source>
        <dbReference type="ARBA" id="ARBA00034808"/>
    </source>
</evidence>
<dbReference type="Pfam" id="PF12705">
    <property type="entry name" value="PDDEXK_1"/>
    <property type="match status" value="1"/>
</dbReference>
<dbReference type="InterPro" id="IPR038726">
    <property type="entry name" value="PDDEXK_AddAB-type"/>
</dbReference>
<evidence type="ECO:0000256" key="5">
    <source>
        <dbReference type="ARBA" id="ARBA00022801"/>
    </source>
</evidence>
<dbReference type="InterPro" id="IPR000212">
    <property type="entry name" value="DNA_helicase_UvrD/REP"/>
</dbReference>
<dbReference type="Gene3D" id="1.10.10.160">
    <property type="match status" value="1"/>
</dbReference>
<gene>
    <name evidence="19" type="ORF">ACFOW9_06615</name>
</gene>
<dbReference type="InterPro" id="IPR011335">
    <property type="entry name" value="Restrct_endonuc-II-like"/>
</dbReference>
<reference evidence="20" key="1">
    <citation type="journal article" date="2019" name="Int. J. Syst. Evol. Microbiol.">
        <title>The Global Catalogue of Microorganisms (GCM) 10K type strain sequencing project: providing services to taxonomists for standard genome sequencing and annotation.</title>
        <authorList>
            <consortium name="The Broad Institute Genomics Platform"/>
            <consortium name="The Broad Institute Genome Sequencing Center for Infectious Disease"/>
            <person name="Wu L."/>
            <person name="Ma J."/>
        </authorList>
    </citation>
    <scope>NUCLEOTIDE SEQUENCE [LARGE SCALE GENOMIC DNA]</scope>
    <source>
        <strain evidence="20">CGMCC 1.10698</strain>
    </source>
</reference>
<dbReference type="InterPro" id="IPR011604">
    <property type="entry name" value="PDDEXK-like_dom_sf"/>
</dbReference>
<evidence type="ECO:0000256" key="15">
    <source>
        <dbReference type="PROSITE-ProRule" id="PRU00560"/>
    </source>
</evidence>
<evidence type="ECO:0000256" key="16">
    <source>
        <dbReference type="SAM" id="MobiDB-lite"/>
    </source>
</evidence>
<evidence type="ECO:0000256" key="10">
    <source>
        <dbReference type="ARBA" id="ARBA00023204"/>
    </source>
</evidence>
<feature type="domain" description="UvrD-like helicase ATP-binding" evidence="17">
    <location>
        <begin position="53"/>
        <end position="391"/>
    </location>
</feature>
<keyword evidence="3 15" id="KW-0547">Nucleotide-binding</keyword>
<dbReference type="RefSeq" id="WP_230067294.1">
    <property type="nucleotide sequence ID" value="NZ_BAABLL010000003.1"/>
</dbReference>
<dbReference type="Pfam" id="PF13361">
    <property type="entry name" value="UvrD_C"/>
    <property type="match status" value="1"/>
</dbReference>
<keyword evidence="10" id="KW-0234">DNA repair</keyword>
<protein>
    <recommendedName>
        <fullName evidence="13">DNA 3'-5' helicase</fullName>
        <ecNumber evidence="13">5.6.2.4</ecNumber>
    </recommendedName>
</protein>
<evidence type="ECO:0000256" key="3">
    <source>
        <dbReference type="ARBA" id="ARBA00022741"/>
    </source>
</evidence>
<dbReference type="PANTHER" id="PTHR11070">
    <property type="entry name" value="UVRD / RECB / PCRA DNA HELICASE FAMILY MEMBER"/>
    <property type="match status" value="1"/>
</dbReference>
<evidence type="ECO:0000256" key="4">
    <source>
        <dbReference type="ARBA" id="ARBA00022763"/>
    </source>
</evidence>
<evidence type="ECO:0000256" key="6">
    <source>
        <dbReference type="ARBA" id="ARBA00022806"/>
    </source>
</evidence>
<dbReference type="PANTHER" id="PTHR11070:SF55">
    <property type="entry name" value="DNA 3'-5' HELICASE"/>
    <property type="match status" value="1"/>
</dbReference>
<dbReference type="EMBL" id="JBHSCQ010000006">
    <property type="protein sequence ID" value="MFC4265270.1"/>
    <property type="molecule type" value="Genomic_DNA"/>
</dbReference>
<keyword evidence="6 15" id="KW-0347">Helicase</keyword>
<keyword evidence="2" id="KW-0540">Nuclease</keyword>
<accession>A0ABV8R029</accession>